<dbReference type="Gene3D" id="1.10.357.10">
    <property type="entry name" value="Tetracycline Repressor, domain 2"/>
    <property type="match status" value="1"/>
</dbReference>
<dbReference type="Pfam" id="PF00440">
    <property type="entry name" value="TetR_N"/>
    <property type="match status" value="1"/>
</dbReference>
<evidence type="ECO:0000256" key="1">
    <source>
        <dbReference type="ARBA" id="ARBA00023015"/>
    </source>
</evidence>
<evidence type="ECO:0000256" key="4">
    <source>
        <dbReference type="PROSITE-ProRule" id="PRU00335"/>
    </source>
</evidence>
<dbReference type="OrthoDB" id="8222629at2"/>
<keyword evidence="2 4" id="KW-0238">DNA-binding</keyword>
<dbReference type="PANTHER" id="PTHR30055:SF234">
    <property type="entry name" value="HTH-TYPE TRANSCRIPTIONAL REGULATOR BETI"/>
    <property type="match status" value="1"/>
</dbReference>
<feature type="DNA-binding region" description="H-T-H motif" evidence="4">
    <location>
        <begin position="34"/>
        <end position="53"/>
    </location>
</feature>
<dbReference type="EMBL" id="FNBT01000006">
    <property type="protein sequence ID" value="SDF73442.1"/>
    <property type="molecule type" value="Genomic_DNA"/>
</dbReference>
<organism evidence="6 7">
    <name type="scientific">Blastococcus aurantiacus</name>
    <dbReference type="NCBI Taxonomy" id="1550231"/>
    <lineage>
        <taxon>Bacteria</taxon>
        <taxon>Bacillati</taxon>
        <taxon>Actinomycetota</taxon>
        <taxon>Actinomycetes</taxon>
        <taxon>Geodermatophilales</taxon>
        <taxon>Geodermatophilaceae</taxon>
        <taxon>Blastococcus</taxon>
    </lineage>
</organism>
<evidence type="ECO:0000259" key="5">
    <source>
        <dbReference type="PROSITE" id="PS50977"/>
    </source>
</evidence>
<evidence type="ECO:0000256" key="2">
    <source>
        <dbReference type="ARBA" id="ARBA00023125"/>
    </source>
</evidence>
<dbReference type="GO" id="GO:0003700">
    <property type="term" value="F:DNA-binding transcription factor activity"/>
    <property type="evidence" value="ECO:0007669"/>
    <property type="project" value="TreeGrafter"/>
</dbReference>
<sequence length="199" mass="20931">MAEPTQRTPSRDLEGALIDAAERVLVREGLRGLTVRAVATEAGVAPQGVYNRFGSKHGLVAAVLVRGFDGLAASTRADDGTDATERLRSSGRSYRRFALAHPQHYEAMFGSGVSPADRAAASTDDLTAHASAAFDVLVTEVSRAMDAGVLRRDDPREIASVFWAAVHGAVALELAGITKTADPDTSYERLLVALTAGLG</sequence>
<gene>
    <name evidence="6" type="ORF">SAMN05660662_3164</name>
</gene>
<dbReference type="InterPro" id="IPR001647">
    <property type="entry name" value="HTH_TetR"/>
</dbReference>
<accession>A0A1G7NHK6</accession>
<dbReference type="RefSeq" id="WP_091768733.1">
    <property type="nucleotide sequence ID" value="NZ_FNBT01000006.1"/>
</dbReference>
<dbReference type="Pfam" id="PF13305">
    <property type="entry name" value="TetR_C_33"/>
    <property type="match status" value="1"/>
</dbReference>
<dbReference type="PANTHER" id="PTHR30055">
    <property type="entry name" value="HTH-TYPE TRANSCRIPTIONAL REGULATOR RUTR"/>
    <property type="match status" value="1"/>
</dbReference>
<keyword evidence="3" id="KW-0804">Transcription</keyword>
<dbReference type="SUPFAM" id="SSF48498">
    <property type="entry name" value="Tetracyclin repressor-like, C-terminal domain"/>
    <property type="match status" value="1"/>
</dbReference>
<dbReference type="PRINTS" id="PR00455">
    <property type="entry name" value="HTHTETR"/>
</dbReference>
<dbReference type="InterPro" id="IPR025996">
    <property type="entry name" value="MT1864/Rv1816-like_C"/>
</dbReference>
<reference evidence="7" key="1">
    <citation type="submission" date="2016-10" db="EMBL/GenBank/DDBJ databases">
        <authorList>
            <person name="Varghese N."/>
            <person name="Submissions S."/>
        </authorList>
    </citation>
    <scope>NUCLEOTIDE SEQUENCE [LARGE SCALE GENOMIC DNA]</scope>
    <source>
        <strain evidence="7">DSM 44268</strain>
    </source>
</reference>
<dbReference type="STRING" id="1550231.SAMN05660662_3164"/>
<dbReference type="InterPro" id="IPR036271">
    <property type="entry name" value="Tet_transcr_reg_TetR-rel_C_sf"/>
</dbReference>
<dbReference type="SUPFAM" id="SSF46689">
    <property type="entry name" value="Homeodomain-like"/>
    <property type="match status" value="1"/>
</dbReference>
<evidence type="ECO:0000313" key="7">
    <source>
        <dbReference type="Proteomes" id="UP000199406"/>
    </source>
</evidence>
<feature type="domain" description="HTH tetR-type" evidence="5">
    <location>
        <begin position="11"/>
        <end position="71"/>
    </location>
</feature>
<proteinExistence type="predicted"/>
<dbReference type="GO" id="GO:0000976">
    <property type="term" value="F:transcription cis-regulatory region binding"/>
    <property type="evidence" value="ECO:0007669"/>
    <property type="project" value="TreeGrafter"/>
</dbReference>
<keyword evidence="7" id="KW-1185">Reference proteome</keyword>
<dbReference type="InterPro" id="IPR050109">
    <property type="entry name" value="HTH-type_TetR-like_transc_reg"/>
</dbReference>
<name>A0A1G7NHK6_9ACTN</name>
<keyword evidence="1" id="KW-0805">Transcription regulation</keyword>
<evidence type="ECO:0000256" key="3">
    <source>
        <dbReference type="ARBA" id="ARBA00023163"/>
    </source>
</evidence>
<protein>
    <submittedName>
        <fullName evidence="6">Transcriptional regulator, TetR family</fullName>
    </submittedName>
</protein>
<dbReference type="Proteomes" id="UP000199406">
    <property type="component" value="Unassembled WGS sequence"/>
</dbReference>
<dbReference type="InterPro" id="IPR009057">
    <property type="entry name" value="Homeodomain-like_sf"/>
</dbReference>
<evidence type="ECO:0000313" key="6">
    <source>
        <dbReference type="EMBL" id="SDF73442.1"/>
    </source>
</evidence>
<dbReference type="AlphaFoldDB" id="A0A1G7NHK6"/>
<dbReference type="PROSITE" id="PS50977">
    <property type="entry name" value="HTH_TETR_2"/>
    <property type="match status" value="1"/>
</dbReference>